<evidence type="ECO:0000313" key="1">
    <source>
        <dbReference type="EMBL" id="KAI6655302.1"/>
    </source>
</evidence>
<organism evidence="1 2">
    <name type="scientific">Oopsacas minuta</name>
    <dbReference type="NCBI Taxonomy" id="111878"/>
    <lineage>
        <taxon>Eukaryota</taxon>
        <taxon>Metazoa</taxon>
        <taxon>Porifera</taxon>
        <taxon>Hexactinellida</taxon>
        <taxon>Hexasterophora</taxon>
        <taxon>Lyssacinosida</taxon>
        <taxon>Leucopsacidae</taxon>
        <taxon>Oopsacas</taxon>
    </lineage>
</organism>
<proteinExistence type="predicted"/>
<dbReference type="AlphaFoldDB" id="A0AAV7K2A9"/>
<keyword evidence="2" id="KW-1185">Reference proteome</keyword>
<comment type="caution">
    <text evidence="1">The sequence shown here is derived from an EMBL/GenBank/DDBJ whole genome shotgun (WGS) entry which is preliminary data.</text>
</comment>
<name>A0AAV7K2A9_9METZ</name>
<accession>A0AAV7K2A9</accession>
<dbReference type="PANTHER" id="PTHR45913">
    <property type="entry name" value="EPM2A-INTERACTING PROTEIN 1"/>
    <property type="match status" value="1"/>
</dbReference>
<reference evidence="1 2" key="1">
    <citation type="journal article" date="2023" name="BMC Biol.">
        <title>The compact genome of the sponge Oopsacas minuta (Hexactinellida) is lacking key metazoan core genes.</title>
        <authorList>
            <person name="Santini S."/>
            <person name="Schenkelaars Q."/>
            <person name="Jourda C."/>
            <person name="Duchesne M."/>
            <person name="Belahbib H."/>
            <person name="Rocher C."/>
            <person name="Selva M."/>
            <person name="Riesgo A."/>
            <person name="Vervoort M."/>
            <person name="Leys S.P."/>
            <person name="Kodjabachian L."/>
            <person name="Le Bivic A."/>
            <person name="Borchiellini C."/>
            <person name="Claverie J.M."/>
            <person name="Renard E."/>
        </authorList>
    </citation>
    <scope>NUCLEOTIDE SEQUENCE [LARGE SCALE GENOMIC DNA]</scope>
    <source>
        <strain evidence="1">SPO-2</strain>
    </source>
</reference>
<dbReference type="EMBL" id="JAKMXF010000199">
    <property type="protein sequence ID" value="KAI6655302.1"/>
    <property type="molecule type" value="Genomic_DNA"/>
</dbReference>
<dbReference type="PANTHER" id="PTHR45913:SF21">
    <property type="entry name" value="DUF4371 DOMAIN-CONTAINING PROTEIN"/>
    <property type="match status" value="1"/>
</dbReference>
<evidence type="ECO:0000313" key="2">
    <source>
        <dbReference type="Proteomes" id="UP001165289"/>
    </source>
</evidence>
<dbReference type="Proteomes" id="UP001165289">
    <property type="component" value="Unassembled WGS sequence"/>
</dbReference>
<sequence>MFRARKTLEPMIPQTALEFSDMITTTNFGKYYKFCVSVGNELGVVFFAEPMKDFYHKLPTYNTMGHSLLYPFSFISCGLFSFQWEGTLTCDTLLIDRENQLLYQAILESISQNIPHFRPLASMSDWEDASRNSFRETYPQVKIYGCWFHFTQLIWAKTQKLGLVEGYRNKQEIEKYIKQLMSIPFLPAALIIPTFNFIQVPENSEGIKLEKLKKHFKRSYTLTGGILLSIEDFPVLQFSLIINDLNNLKSTDQLLTYINNTYLFYSSDLTKDMNENPVAFSGPLQPSEIGPDLTPPLLSTFLELDTNKRIITLSFTEPVDIYNVNFSKIQLQEKIAVFKEYNIKRHYSTRHADTFDTLTGQVRIDRVNLLKDSINSQQSFFKAVKLSSETATKISFLITEAIAKSGKPLSEGEFVKDCLDIFASVACPDKKSIVESISLSHQTVARRVDDLSSNIEISLIKRLNACKFYSLALDESTDVSDTAQLAIFVRGVTENFEIIEELLGKISSM</sequence>
<gene>
    <name evidence="1" type="ORF">LOD99_2137</name>
</gene>
<protein>
    <submittedName>
        <fullName evidence="1">General transcription factor II-I repeat domain-containing protein 2A-like</fullName>
    </submittedName>
</protein>